<dbReference type="Pfam" id="PF12729">
    <property type="entry name" value="4HB_MCP_1"/>
    <property type="match status" value="1"/>
</dbReference>
<dbReference type="CDD" id="cd06225">
    <property type="entry name" value="HAMP"/>
    <property type="match status" value="1"/>
</dbReference>
<feature type="transmembrane region" description="Helical" evidence="5">
    <location>
        <begin position="139"/>
        <end position="160"/>
    </location>
</feature>
<gene>
    <name evidence="8" type="ORF">Tci_000440</name>
</gene>
<dbReference type="GO" id="GO:0006935">
    <property type="term" value="P:chemotaxis"/>
    <property type="evidence" value="ECO:0007669"/>
    <property type="project" value="InterPro"/>
</dbReference>
<feature type="region of interest" description="Disordered" evidence="4">
    <location>
        <begin position="1101"/>
        <end position="1122"/>
    </location>
</feature>
<feature type="domain" description="Methyl-accepting transducer" evidence="6">
    <location>
        <begin position="215"/>
        <end position="444"/>
    </location>
</feature>
<dbReference type="PROSITE" id="PS50885">
    <property type="entry name" value="HAMP"/>
    <property type="match status" value="1"/>
</dbReference>
<dbReference type="FunFam" id="1.10.287.950:FF:000001">
    <property type="entry name" value="Methyl-accepting chemotaxis sensory transducer"/>
    <property type="match status" value="1"/>
</dbReference>
<dbReference type="Gene3D" id="1.10.287.950">
    <property type="entry name" value="Methyl-accepting chemotaxis protein"/>
    <property type="match status" value="1"/>
</dbReference>
<feature type="compositionally biased region" description="Low complexity" evidence="4">
    <location>
        <begin position="487"/>
        <end position="497"/>
    </location>
</feature>
<reference evidence="8" key="1">
    <citation type="journal article" date="2019" name="Sci. Rep.">
        <title>Draft genome of Tanacetum cinerariifolium, the natural source of mosquito coil.</title>
        <authorList>
            <person name="Yamashiro T."/>
            <person name="Shiraishi A."/>
            <person name="Satake H."/>
            <person name="Nakayama K."/>
        </authorList>
    </citation>
    <scope>NUCLEOTIDE SEQUENCE</scope>
</reference>
<feature type="compositionally biased region" description="Gly residues" evidence="4">
    <location>
        <begin position="1459"/>
        <end position="1469"/>
    </location>
</feature>
<keyword evidence="3" id="KW-0807">Transducer</keyword>
<evidence type="ECO:0000313" key="8">
    <source>
        <dbReference type="EMBL" id="GEU28462.1"/>
    </source>
</evidence>
<feature type="region of interest" description="Disordered" evidence="4">
    <location>
        <begin position="1455"/>
        <end position="1503"/>
    </location>
</feature>
<evidence type="ECO:0000256" key="2">
    <source>
        <dbReference type="ARBA" id="ARBA00029447"/>
    </source>
</evidence>
<proteinExistence type="inferred from homology"/>
<dbReference type="SMART" id="SM00283">
    <property type="entry name" value="MA"/>
    <property type="match status" value="1"/>
</dbReference>
<dbReference type="PANTHER" id="PTHR43531:SF14">
    <property type="entry name" value="METHYL-ACCEPTING CHEMOTAXIS PROTEIN I-RELATED"/>
    <property type="match status" value="1"/>
</dbReference>
<keyword evidence="5" id="KW-0472">Membrane</keyword>
<dbReference type="InterPro" id="IPR004090">
    <property type="entry name" value="Chemotax_Me-accpt_rcpt"/>
</dbReference>
<evidence type="ECO:0000256" key="4">
    <source>
        <dbReference type="SAM" id="MobiDB-lite"/>
    </source>
</evidence>
<comment type="caution">
    <text evidence="8">The sequence shown here is derived from an EMBL/GenBank/DDBJ whole genome shotgun (WGS) entry which is preliminary data.</text>
</comment>
<evidence type="ECO:0000256" key="3">
    <source>
        <dbReference type="PROSITE-ProRule" id="PRU00284"/>
    </source>
</evidence>
<protein>
    <submittedName>
        <fullName evidence="8">Chemoreceptor McpA-like</fullName>
    </submittedName>
</protein>
<dbReference type="InterPro" id="IPR024478">
    <property type="entry name" value="HlyB_4HB_MCP"/>
</dbReference>
<dbReference type="InterPro" id="IPR004089">
    <property type="entry name" value="MCPsignal_dom"/>
</dbReference>
<dbReference type="Pfam" id="PF00672">
    <property type="entry name" value="HAMP"/>
    <property type="match status" value="1"/>
</dbReference>
<organism evidence="8">
    <name type="scientific">Tanacetum cinerariifolium</name>
    <name type="common">Dalmatian daisy</name>
    <name type="synonym">Chrysanthemum cinerariifolium</name>
    <dbReference type="NCBI Taxonomy" id="118510"/>
    <lineage>
        <taxon>Eukaryota</taxon>
        <taxon>Viridiplantae</taxon>
        <taxon>Streptophyta</taxon>
        <taxon>Embryophyta</taxon>
        <taxon>Tracheophyta</taxon>
        <taxon>Spermatophyta</taxon>
        <taxon>Magnoliopsida</taxon>
        <taxon>eudicotyledons</taxon>
        <taxon>Gunneridae</taxon>
        <taxon>Pentapetalae</taxon>
        <taxon>asterids</taxon>
        <taxon>campanulids</taxon>
        <taxon>Asterales</taxon>
        <taxon>Asteraceae</taxon>
        <taxon>Asteroideae</taxon>
        <taxon>Anthemideae</taxon>
        <taxon>Anthemidinae</taxon>
        <taxon>Tanacetum</taxon>
    </lineage>
</organism>
<comment type="similarity">
    <text evidence="2">Belongs to the methyl-accepting chemotaxis (MCP) protein family.</text>
</comment>
<name>A0A699GFE5_TANCI</name>
<dbReference type="CDD" id="cd19411">
    <property type="entry name" value="MCP2201-like_sensor"/>
    <property type="match status" value="1"/>
</dbReference>
<dbReference type="GO" id="GO:0005886">
    <property type="term" value="C:plasma membrane"/>
    <property type="evidence" value="ECO:0007669"/>
    <property type="project" value="TreeGrafter"/>
</dbReference>
<dbReference type="Pfam" id="PF00015">
    <property type="entry name" value="MCPsignal"/>
    <property type="match status" value="1"/>
</dbReference>
<feature type="compositionally biased region" description="Low complexity" evidence="4">
    <location>
        <begin position="1470"/>
        <end position="1479"/>
    </location>
</feature>
<dbReference type="SMART" id="SM00304">
    <property type="entry name" value="HAMP"/>
    <property type="match status" value="1"/>
</dbReference>
<dbReference type="PANTHER" id="PTHR43531">
    <property type="entry name" value="PROTEIN ICFG"/>
    <property type="match status" value="1"/>
</dbReference>
<dbReference type="GO" id="GO:0007165">
    <property type="term" value="P:signal transduction"/>
    <property type="evidence" value="ECO:0007669"/>
    <property type="project" value="UniProtKB-KW"/>
</dbReference>
<feature type="compositionally biased region" description="Basic residues" evidence="4">
    <location>
        <begin position="1484"/>
        <end position="1495"/>
    </location>
</feature>
<dbReference type="CDD" id="cd11386">
    <property type="entry name" value="MCP_signal"/>
    <property type="match status" value="1"/>
</dbReference>
<dbReference type="PRINTS" id="PR00260">
    <property type="entry name" value="CHEMTRNSDUCR"/>
</dbReference>
<dbReference type="SUPFAM" id="SSF58104">
    <property type="entry name" value="Methyl-accepting chemotaxis protein (MCP) signaling domain"/>
    <property type="match status" value="1"/>
</dbReference>
<feature type="domain" description="HAMP" evidence="7">
    <location>
        <begin position="158"/>
        <end position="210"/>
    </location>
</feature>
<evidence type="ECO:0000259" key="7">
    <source>
        <dbReference type="PROSITE" id="PS50885"/>
    </source>
</evidence>
<evidence type="ECO:0000256" key="5">
    <source>
        <dbReference type="SAM" id="Phobius"/>
    </source>
</evidence>
<keyword evidence="5" id="KW-1133">Transmembrane helix</keyword>
<dbReference type="GO" id="GO:0004888">
    <property type="term" value="F:transmembrane signaling receptor activity"/>
    <property type="evidence" value="ECO:0007669"/>
    <property type="project" value="InterPro"/>
</dbReference>
<sequence length="1526" mass="160375">MAMELRGDVSDLRRWQLAHLLNDEASGYADYEQRINATLAAVKAHREAYEKLISSPEEKALVTAFDQSWTAFLADNSKMLSLSAAGSKDEARALSRNSAKALTDLTDATTKLVKLNIDGGDAASDTATATYNTARATSIALLVINIGIGLALAVAVARIVSAPLREAVSVASAVAEGDLTRDIQVKSACETGQLMQALKNMTDNLQALVAQVRSGTDLIATASAEIASGNQDLSSRTEEQASSLEETASSMEELTSTVKQNADNARQANQLAKSASGIATRGGEVVGQVVGTMASINESSRKIEDIISVIDGIAFQTNILALNAAVEAARAGEQGRGFAVVAGEVRNLAHRSAAAAKDIKQLIGDSVQKVEAGSQLVNEAGTTMNEIVSSITRVTDIMAEISSASNEQSDGIEQVNTAITQMDTVTQQNAALVEESAAAAESMQSQAAQLSDIVSVFKIHPSATRPAVAAPAVKRAVAAPAPAPARIAATSTASAKPAPKKTARQTRPVRHFHQQIGRVVLARHQHCHPDADGQDAERRLLVRQLPARQFGAQFLRRAQGVGGIGGGCQQRKFLAAVAGHDVGGAAAVGGDQVGHGAQRGVAGLVAVMVVIFFKVIDVEHRQRQRLAGARGAPPFGRQRQVEAAPVAHARQAVGGAERGQLAVRFFQLGRARRHQLFQLQLLARQAVDADFIEQRQRAHHQRRAQHAEPPALPERRRDGDVQRGRFLVPHPQVVGGLDAKHVVAGIEVGVAGAAVRRVRFHPLAVEPLQLVGVAVLGRVGVVQGSELQRKHRRFRRQRERGGRRDGALGLDVFARLAVLQRVVEHGDVGDRHLRRHRNRPHCRWCDGGHAVHAAEVQHAVGRARRRVDGEALGQAVGSRKQAGLARLGIEAEQADNGTAPDLAVEVVLDGEDFLRAHGRRIRLEARRAVGLEFDQVDALAGAHPDPALGVLVQADDVVVADAGRVGVIVVEVAELAADGIEPVQAAAIPFRAHPHAAAAVLQHGRGAVDAAAADVLRVVVINRAGVGLRVVADQAIAGGQPQHAVGAGRDGVDVVAGGIAEVDGLERAVGRIEPVQAVGGLDDGVAVGVVQAHAHVAAEPEAPARRPRQAQQRIAGRRRAPVDAERHVAGKAFAVEVSQRNAVRERGDPQHAAAVLHHRAQIVAGQAVRVVGRMDELVERAARRVPAQQSGRQRGAPQHALAVDIEIGDAAGRRGHGLARGPVAKAVPAHHARFGADPQRALAVELQRAHDVDAGIGPGRGIDLVVGKRGGAGRQVVESARPGGNPHAAPGVHRQCVEVVAGQAGGVLVVVNVHGELAGVGRVVLQAAPAADPHAALAVGNNGFDDAVVFRPVGGRHHREIIGLGIEARQAVLGAGPDAALRVFVDGGHAVVRQAGRIGRVVGVLDGLVTVVAVQAVGMGAYPDIALAVLHQRQHRRLVAAQRAQFLEAQRRRGCTAHGVGGGGPGGQQQGQRQQQRVQQRSEKARRRRVGRGHHGVSEGVTGLRSAGLIRPAGPDSWLAGYYTCH</sequence>
<evidence type="ECO:0000256" key="1">
    <source>
        <dbReference type="ARBA" id="ARBA00022481"/>
    </source>
</evidence>
<accession>A0A699GFE5</accession>
<feature type="region of interest" description="Disordered" evidence="4">
    <location>
        <begin position="487"/>
        <end position="509"/>
    </location>
</feature>
<dbReference type="EMBL" id="BKCJ010000007">
    <property type="protein sequence ID" value="GEU28462.1"/>
    <property type="molecule type" value="Genomic_DNA"/>
</dbReference>
<dbReference type="InterPro" id="IPR051310">
    <property type="entry name" value="MCP_chemotaxis"/>
</dbReference>
<dbReference type="InterPro" id="IPR003660">
    <property type="entry name" value="HAMP_dom"/>
</dbReference>
<keyword evidence="5" id="KW-0812">Transmembrane</keyword>
<dbReference type="PROSITE" id="PS50111">
    <property type="entry name" value="CHEMOTAXIS_TRANSDUC_2"/>
    <property type="match status" value="1"/>
</dbReference>
<evidence type="ECO:0000259" key="6">
    <source>
        <dbReference type="PROSITE" id="PS50111"/>
    </source>
</evidence>
<feature type="region of interest" description="Disordered" evidence="4">
    <location>
        <begin position="695"/>
        <end position="719"/>
    </location>
</feature>
<feature type="compositionally biased region" description="Basic residues" evidence="4">
    <location>
        <begin position="498"/>
        <end position="509"/>
    </location>
</feature>
<keyword evidence="1" id="KW-0488">Methylation</keyword>
<dbReference type="InterPro" id="IPR047347">
    <property type="entry name" value="YvaQ-like_sensor"/>
</dbReference>
<keyword evidence="8" id="KW-0675">Receptor</keyword>